<dbReference type="STRING" id="797209.GCA_000376445_03400"/>
<reference evidence="12" key="3">
    <citation type="submission" date="2016-11" db="EMBL/GenBank/DDBJ databases">
        <authorList>
            <person name="Jaros S."/>
            <person name="Januszkiewicz K."/>
            <person name="Wedrychowicz H."/>
        </authorList>
    </citation>
    <scope>NUCLEOTIDE SEQUENCE [LARGE SCALE GENOMIC DNA]</scope>
    <source>
        <strain evidence="12">DX253</strain>
    </source>
</reference>
<feature type="domain" description="Blue (type 1) copper" evidence="10">
    <location>
        <begin position="64"/>
        <end position="151"/>
    </location>
</feature>
<feature type="binding site" evidence="7">
    <location>
        <position position="145"/>
    </location>
    <ligand>
        <name>Cu cation</name>
        <dbReference type="ChEBI" id="CHEBI:23378"/>
    </ligand>
</feature>
<dbReference type="InterPro" id="IPR008972">
    <property type="entry name" value="Cupredoxin"/>
</dbReference>
<feature type="binding site" evidence="7">
    <location>
        <position position="93"/>
    </location>
    <ligand>
        <name>Cu cation</name>
        <dbReference type="ChEBI" id="CHEBI:23378"/>
    </ligand>
</feature>
<keyword evidence="14" id="KW-1185">Reference proteome</keyword>
<dbReference type="PRINTS" id="PR00157">
    <property type="entry name" value="PLASTOCYANIN"/>
</dbReference>
<feature type="region of interest" description="Disordered" evidence="8">
    <location>
        <begin position="33"/>
        <end position="66"/>
    </location>
</feature>
<dbReference type="Proteomes" id="UP000184203">
    <property type="component" value="Unassembled WGS sequence"/>
</dbReference>
<evidence type="ECO:0000256" key="8">
    <source>
        <dbReference type="SAM" id="MobiDB-lite"/>
    </source>
</evidence>
<keyword evidence="5 7" id="KW-0186">Copper</keyword>
<evidence type="ECO:0000313" key="12">
    <source>
        <dbReference type="EMBL" id="SHL10466.1"/>
    </source>
</evidence>
<proteinExistence type="predicted"/>
<dbReference type="GO" id="GO:0016020">
    <property type="term" value="C:membrane"/>
    <property type="evidence" value="ECO:0007669"/>
    <property type="project" value="UniProtKB-SubCell"/>
</dbReference>
<evidence type="ECO:0000256" key="5">
    <source>
        <dbReference type="ARBA" id="ARBA00023008"/>
    </source>
</evidence>
<dbReference type="PATRIC" id="fig|797209.4.peg.2844"/>
<evidence type="ECO:0000256" key="2">
    <source>
        <dbReference type="ARBA" id="ARBA00022448"/>
    </source>
</evidence>
<dbReference type="Pfam" id="PF00127">
    <property type="entry name" value="Copper-bind"/>
    <property type="match status" value="1"/>
</dbReference>
<keyword evidence="3 7" id="KW-0479">Metal-binding</keyword>
<evidence type="ECO:0000313" key="13">
    <source>
        <dbReference type="Proteomes" id="UP000003751"/>
    </source>
</evidence>
<reference evidence="14" key="2">
    <citation type="submission" date="2016-11" db="EMBL/GenBank/DDBJ databases">
        <authorList>
            <person name="Varghese N."/>
            <person name="Submissions S."/>
        </authorList>
    </citation>
    <scope>NUCLEOTIDE SEQUENCE [LARGE SCALE GENOMIC DNA]</scope>
    <source>
        <strain evidence="14">DX253</strain>
    </source>
</reference>
<keyword evidence="9" id="KW-1133">Transmembrane helix</keyword>
<dbReference type="eggNOG" id="arCOG02920">
    <property type="taxonomic scope" value="Archaea"/>
</dbReference>
<evidence type="ECO:0000256" key="3">
    <source>
        <dbReference type="ARBA" id="ARBA00022723"/>
    </source>
</evidence>
<evidence type="ECO:0000259" key="10">
    <source>
        <dbReference type="Pfam" id="PF00127"/>
    </source>
</evidence>
<gene>
    <name evidence="12" type="ORF">SAMN05444342_3036</name>
    <name evidence="11" type="ORF">ZOD2009_14426</name>
</gene>
<evidence type="ECO:0000256" key="4">
    <source>
        <dbReference type="ARBA" id="ARBA00022982"/>
    </source>
</evidence>
<comment type="cofactor">
    <cofactor evidence="7">
        <name>Cu(2+)</name>
        <dbReference type="ChEBI" id="CHEBI:29036"/>
    </cofactor>
    <text evidence="7">The crystal structure with reduced Cu(1+) has also been determined.</text>
</comment>
<dbReference type="OrthoDB" id="11836at2157"/>
<evidence type="ECO:0000256" key="1">
    <source>
        <dbReference type="ARBA" id="ARBA00004370"/>
    </source>
</evidence>
<keyword evidence="2" id="KW-0813">Transport</keyword>
<dbReference type="AlphaFoldDB" id="E7QVP9"/>
<dbReference type="PANTHER" id="PTHR34192:SF10">
    <property type="entry name" value="PLASTOCYANIN MAJOR ISOFORM, CHLOROPLASTIC-RELATED"/>
    <property type="match status" value="1"/>
</dbReference>
<dbReference type="GO" id="GO:0009055">
    <property type="term" value="F:electron transfer activity"/>
    <property type="evidence" value="ECO:0007669"/>
    <property type="project" value="InterPro"/>
</dbReference>
<dbReference type="PANTHER" id="PTHR34192">
    <property type="entry name" value="PLASTOCYANIN MAJOR ISOFORM, CHLOROPLASTIC-RELATED"/>
    <property type="match status" value="1"/>
</dbReference>
<evidence type="ECO:0000256" key="9">
    <source>
        <dbReference type="SAM" id="Phobius"/>
    </source>
</evidence>
<dbReference type="InterPro" id="IPR028871">
    <property type="entry name" value="BlueCu_1_BS"/>
</dbReference>
<evidence type="ECO:0000256" key="7">
    <source>
        <dbReference type="PIRSR" id="PIRSR602387-1"/>
    </source>
</evidence>
<protein>
    <submittedName>
        <fullName evidence="11">Halocyanin hcpF</fullName>
    </submittedName>
    <submittedName>
        <fullName evidence="12">Plastocyanin</fullName>
    </submittedName>
</protein>
<feature type="binding site" evidence="7">
    <location>
        <position position="140"/>
    </location>
    <ligand>
        <name>Cu cation</name>
        <dbReference type="ChEBI" id="CHEBI:23378"/>
    </ligand>
</feature>
<dbReference type="Gene3D" id="2.60.40.420">
    <property type="entry name" value="Cupredoxins - blue copper proteins"/>
    <property type="match status" value="1"/>
</dbReference>
<accession>E7QVP9</accession>
<dbReference type="EMBL" id="AEMG01000015">
    <property type="protein sequence ID" value="EFW91312.1"/>
    <property type="molecule type" value="Genomic_DNA"/>
</dbReference>
<evidence type="ECO:0000256" key="6">
    <source>
        <dbReference type="ARBA" id="ARBA00023136"/>
    </source>
</evidence>
<dbReference type="SUPFAM" id="SSF49503">
    <property type="entry name" value="Cupredoxins"/>
    <property type="match status" value="1"/>
</dbReference>
<name>E7QVP9_HALPU</name>
<comment type="subcellular location">
    <subcellularLocation>
        <location evidence="1">Membrane</location>
    </subcellularLocation>
</comment>
<sequence length="197" mass="19743">MTGEEGDTSVTRRGFLFGSTGVVAAGATGASGTAAAQNESGGNQSGGNASGGGGGGPTQTVQVGPGGDLIFDPDSMTISPGTTLEFVWDSDNHNIFVESQPDGGNWDGTPGGQSKVYNTGYTYSHTFNTAGDYEYYCVPHKSAGMTGSITVGAASGPSEPAISNDAKTLGLATTGALAFTLGIGYFFLKYGGDYGES</sequence>
<dbReference type="Proteomes" id="UP000003751">
    <property type="component" value="Unassembled WGS sequence"/>
</dbReference>
<keyword evidence="4" id="KW-0249">Electron transport</keyword>
<dbReference type="GO" id="GO:0005507">
    <property type="term" value="F:copper ion binding"/>
    <property type="evidence" value="ECO:0007669"/>
    <property type="project" value="InterPro"/>
</dbReference>
<dbReference type="InterPro" id="IPR002387">
    <property type="entry name" value="Plastocyanin"/>
</dbReference>
<feature type="binding site" evidence="7">
    <location>
        <position position="137"/>
    </location>
    <ligand>
        <name>Cu cation</name>
        <dbReference type="ChEBI" id="CHEBI:23378"/>
    </ligand>
</feature>
<evidence type="ECO:0000313" key="11">
    <source>
        <dbReference type="EMBL" id="EFW91312.1"/>
    </source>
</evidence>
<evidence type="ECO:0000313" key="14">
    <source>
        <dbReference type="Proteomes" id="UP000184203"/>
    </source>
</evidence>
<organism evidence="11 13">
    <name type="scientific">Haladaptatus paucihalophilus DX253</name>
    <dbReference type="NCBI Taxonomy" id="797209"/>
    <lineage>
        <taxon>Archaea</taxon>
        <taxon>Methanobacteriati</taxon>
        <taxon>Methanobacteriota</taxon>
        <taxon>Stenosarchaea group</taxon>
        <taxon>Halobacteria</taxon>
        <taxon>Halobacteriales</taxon>
        <taxon>Haladaptataceae</taxon>
        <taxon>Haladaptatus</taxon>
    </lineage>
</organism>
<reference evidence="11 13" key="1">
    <citation type="journal article" date="2014" name="ISME J.">
        <title>Trehalose/2-sulfotrehalose biosynthesis and glycine-betaine uptake are widely spread mechanisms for osmoadaptation in the Halobacteriales.</title>
        <authorList>
            <person name="Youssef N.H."/>
            <person name="Savage-Ashlock K.N."/>
            <person name="McCully A.L."/>
            <person name="Luedtke B."/>
            <person name="Shaw E.I."/>
            <person name="Hoff W.D."/>
            <person name="Elshahed M.S."/>
        </authorList>
    </citation>
    <scope>NUCLEOTIDE SEQUENCE [LARGE SCALE GENOMIC DNA]</scope>
    <source>
        <strain evidence="11 13">DX253</strain>
    </source>
</reference>
<feature type="compositionally biased region" description="Gly residues" evidence="8">
    <location>
        <begin position="43"/>
        <end position="57"/>
    </location>
</feature>
<feature type="transmembrane region" description="Helical" evidence="9">
    <location>
        <begin position="169"/>
        <end position="188"/>
    </location>
</feature>
<keyword evidence="9" id="KW-0812">Transmembrane</keyword>
<dbReference type="PROSITE" id="PS51318">
    <property type="entry name" value="TAT"/>
    <property type="match status" value="1"/>
</dbReference>
<dbReference type="RefSeq" id="WP_007980961.1">
    <property type="nucleotide sequence ID" value="NZ_AEMG01000015.1"/>
</dbReference>
<dbReference type="InterPro" id="IPR006311">
    <property type="entry name" value="TAT_signal"/>
</dbReference>
<dbReference type="InterPro" id="IPR000923">
    <property type="entry name" value="BlueCu_1"/>
</dbReference>
<dbReference type="PROSITE" id="PS00196">
    <property type="entry name" value="COPPER_BLUE"/>
    <property type="match status" value="1"/>
</dbReference>
<dbReference type="EMBL" id="FRAN01000004">
    <property type="protein sequence ID" value="SHL10466.1"/>
    <property type="molecule type" value="Genomic_DNA"/>
</dbReference>
<keyword evidence="6 9" id="KW-0472">Membrane</keyword>